<comment type="cofactor">
    <cofactor evidence="1">
        <name>Mn(2+)</name>
        <dbReference type="ChEBI" id="CHEBI:29035"/>
    </cofactor>
</comment>
<evidence type="ECO:0000256" key="6">
    <source>
        <dbReference type="ARBA" id="ARBA00023211"/>
    </source>
</evidence>
<keyword evidence="3" id="KW-0479">Metal-binding</keyword>
<evidence type="ECO:0000259" key="7">
    <source>
        <dbReference type="PROSITE" id="PS51462"/>
    </source>
</evidence>
<dbReference type="InterPro" id="IPR015797">
    <property type="entry name" value="NUDIX_hydrolase-like_dom_sf"/>
</dbReference>
<name>A0A6B2NVI5_9RHOB</name>
<evidence type="ECO:0000313" key="8">
    <source>
        <dbReference type="EMBL" id="NDW46439.1"/>
    </source>
</evidence>
<feature type="domain" description="Nudix hydrolase" evidence="7">
    <location>
        <begin position="63"/>
        <end position="201"/>
    </location>
</feature>
<dbReference type="EMBL" id="JAAGOX010000032">
    <property type="protein sequence ID" value="NDW46439.1"/>
    <property type="molecule type" value="Genomic_DNA"/>
</dbReference>
<dbReference type="SUPFAM" id="SSF55811">
    <property type="entry name" value="Nudix"/>
    <property type="match status" value="1"/>
</dbReference>
<dbReference type="Pfam" id="PF00293">
    <property type="entry name" value="NUDIX"/>
    <property type="match status" value="1"/>
</dbReference>
<sequence length="228" mass="24819">MTAWSLPIASSAVLITFWIPRASGSRRTRVNDPVASLLAALSRPGPGSSDFDLNPGTVLPEGRKLRPAGVLVPVTLAQGAPRVILTKRSSALKHHPGQIAFPGGKQDEGDADVIAAALREAHEEIGLPRDLPQVLGTLPAHETVTSFMVTPVVAVIEHGFDIRPEPGEVEEVFTVPLSHLMAPGNYSVQSRRWRGQRRHYYTVPWGPYYIWGATARMLRGLAARMQDE</sequence>
<evidence type="ECO:0000256" key="3">
    <source>
        <dbReference type="ARBA" id="ARBA00022723"/>
    </source>
</evidence>
<dbReference type="InterPro" id="IPR000086">
    <property type="entry name" value="NUDIX_hydrolase_dom"/>
</dbReference>
<accession>A0A6B2NVI5</accession>
<evidence type="ECO:0000256" key="4">
    <source>
        <dbReference type="ARBA" id="ARBA00022801"/>
    </source>
</evidence>
<dbReference type="PANTHER" id="PTHR12992:SF11">
    <property type="entry name" value="MITOCHONDRIAL COENZYME A DIPHOSPHATASE NUDT8"/>
    <property type="match status" value="1"/>
</dbReference>
<dbReference type="InterPro" id="IPR045121">
    <property type="entry name" value="CoAse"/>
</dbReference>
<dbReference type="GO" id="GO:0046872">
    <property type="term" value="F:metal ion binding"/>
    <property type="evidence" value="ECO:0007669"/>
    <property type="project" value="UniProtKB-KW"/>
</dbReference>
<dbReference type="AlphaFoldDB" id="A0A6B2NVI5"/>
<reference evidence="8" key="1">
    <citation type="submission" date="2020-02" db="EMBL/GenBank/DDBJ databases">
        <title>Delineation of the pyrene-degrading pathway in Roseobacter clade bacteria by genomic analysis.</title>
        <authorList>
            <person name="Zhou H."/>
            <person name="Wang H."/>
        </authorList>
    </citation>
    <scope>NUCLEOTIDE SEQUENCE</scope>
    <source>
        <strain evidence="8">PrR005</strain>
    </source>
</reference>
<dbReference type="PANTHER" id="PTHR12992">
    <property type="entry name" value="NUDIX HYDROLASE"/>
    <property type="match status" value="1"/>
</dbReference>
<dbReference type="PROSITE" id="PS51462">
    <property type="entry name" value="NUDIX"/>
    <property type="match status" value="1"/>
</dbReference>
<keyword evidence="6" id="KW-0464">Manganese</keyword>
<dbReference type="GO" id="GO:0010945">
    <property type="term" value="F:coenzyme A diphosphatase activity"/>
    <property type="evidence" value="ECO:0007669"/>
    <property type="project" value="InterPro"/>
</dbReference>
<keyword evidence="4" id="KW-0378">Hydrolase</keyword>
<evidence type="ECO:0000256" key="2">
    <source>
        <dbReference type="ARBA" id="ARBA00001946"/>
    </source>
</evidence>
<comment type="caution">
    <text evidence="8">The sequence shown here is derived from an EMBL/GenBank/DDBJ whole genome shotgun (WGS) entry which is preliminary data.</text>
</comment>
<dbReference type="Gene3D" id="3.90.79.10">
    <property type="entry name" value="Nucleoside Triphosphate Pyrophosphohydrolase"/>
    <property type="match status" value="1"/>
</dbReference>
<dbReference type="NCBIfam" id="NF007980">
    <property type="entry name" value="PRK10707.1"/>
    <property type="match status" value="1"/>
</dbReference>
<proteinExistence type="predicted"/>
<gene>
    <name evidence="8" type="ORF">G0P99_15910</name>
</gene>
<evidence type="ECO:0000256" key="1">
    <source>
        <dbReference type="ARBA" id="ARBA00001936"/>
    </source>
</evidence>
<protein>
    <submittedName>
        <fullName evidence="8">CoA pyrophosphatase</fullName>
    </submittedName>
</protein>
<keyword evidence="5" id="KW-0460">Magnesium</keyword>
<dbReference type="CDD" id="cd03426">
    <property type="entry name" value="NUDIX_CoAse_Nudt7"/>
    <property type="match status" value="1"/>
</dbReference>
<organism evidence="8">
    <name type="scientific">Ruegeria sp. PrR005</name>
    <dbReference type="NCBI Taxonomy" id="2706882"/>
    <lineage>
        <taxon>Bacteria</taxon>
        <taxon>Pseudomonadati</taxon>
        <taxon>Pseudomonadota</taxon>
        <taxon>Alphaproteobacteria</taxon>
        <taxon>Rhodobacterales</taxon>
        <taxon>Roseobacteraceae</taxon>
        <taxon>Ruegeria</taxon>
    </lineage>
</organism>
<evidence type="ECO:0000256" key="5">
    <source>
        <dbReference type="ARBA" id="ARBA00022842"/>
    </source>
</evidence>
<comment type="cofactor">
    <cofactor evidence="2">
        <name>Mg(2+)</name>
        <dbReference type="ChEBI" id="CHEBI:18420"/>
    </cofactor>
</comment>